<dbReference type="Gene3D" id="3.30.70.120">
    <property type="match status" value="1"/>
</dbReference>
<dbReference type="InterPro" id="IPR011322">
    <property type="entry name" value="N-reg_PII-like_a/b"/>
</dbReference>
<gene>
    <name evidence="2" type="ORF">PV02_08580</name>
</gene>
<dbReference type="GO" id="GO:0005507">
    <property type="term" value="F:copper ion binding"/>
    <property type="evidence" value="ECO:0007669"/>
    <property type="project" value="TreeGrafter"/>
</dbReference>
<evidence type="ECO:0000313" key="2">
    <source>
        <dbReference type="EMBL" id="MCQ6963083.1"/>
    </source>
</evidence>
<dbReference type="PANTHER" id="PTHR23419">
    <property type="entry name" value="DIVALENT CATION TOLERANCE CUTA-RELATED"/>
    <property type="match status" value="1"/>
</dbReference>
<evidence type="ECO:0000313" key="3">
    <source>
        <dbReference type="Proteomes" id="UP001206983"/>
    </source>
</evidence>
<reference evidence="2 3" key="1">
    <citation type="journal article" date="2011" name="Appl. Environ. Microbiol.">
        <title>Methanogenic archaea isolated from Taiwan's Chelungpu fault.</title>
        <authorList>
            <person name="Wu S.Y."/>
            <person name="Lai M.C."/>
        </authorList>
    </citation>
    <scope>NUCLEOTIDE SEQUENCE [LARGE SCALE GENOMIC DNA]</scope>
    <source>
        <strain evidence="2 3">St545Mb</strain>
    </source>
</reference>
<dbReference type="AlphaFoldDB" id="A0AAE3L1H7"/>
<protein>
    <submittedName>
        <fullName evidence="2">Divalent cation transporter</fullName>
    </submittedName>
</protein>
<keyword evidence="3" id="KW-1185">Reference proteome</keyword>
<dbReference type="Proteomes" id="UP001206983">
    <property type="component" value="Unassembled WGS sequence"/>
</dbReference>
<dbReference type="EMBL" id="JTEO01000004">
    <property type="protein sequence ID" value="MCQ6963083.1"/>
    <property type="molecule type" value="Genomic_DNA"/>
</dbReference>
<dbReference type="PANTHER" id="PTHR23419:SF8">
    <property type="entry name" value="FI09726P"/>
    <property type="match status" value="1"/>
</dbReference>
<name>A0AAE3L1H7_9EURY</name>
<sequence>MHIEIHTTTKDMDEARKIASALVERKLAACVNMYPVTSVYRWQGKVEEEEEIALSIKSTSERLEEIRRSIRAMHSYDLPAITFQEIKGDHDYMIWISDSTH</sequence>
<dbReference type="InterPro" id="IPR015867">
    <property type="entry name" value="N-reg_PII/ATP_PRibTrfase_C"/>
</dbReference>
<comment type="similarity">
    <text evidence="1">Belongs to the CutA family.</text>
</comment>
<dbReference type="InterPro" id="IPR004323">
    <property type="entry name" value="Ion_tolerance_CutA"/>
</dbReference>
<dbReference type="RefSeq" id="WP_256622978.1">
    <property type="nucleotide sequence ID" value="NZ_JTEO01000004.1"/>
</dbReference>
<proteinExistence type="inferred from homology"/>
<evidence type="ECO:0000256" key="1">
    <source>
        <dbReference type="ARBA" id="ARBA00010169"/>
    </source>
</evidence>
<accession>A0AAE3L1H7</accession>
<organism evidence="2 3">
    <name type="scientific">Methanolobus chelungpuianus</name>
    <dbReference type="NCBI Taxonomy" id="502115"/>
    <lineage>
        <taxon>Archaea</taxon>
        <taxon>Methanobacteriati</taxon>
        <taxon>Methanobacteriota</taxon>
        <taxon>Stenosarchaea group</taxon>
        <taxon>Methanomicrobia</taxon>
        <taxon>Methanosarcinales</taxon>
        <taxon>Methanosarcinaceae</taxon>
        <taxon>Methanolobus</taxon>
    </lineage>
</organism>
<comment type="caution">
    <text evidence="2">The sequence shown here is derived from an EMBL/GenBank/DDBJ whole genome shotgun (WGS) entry which is preliminary data.</text>
</comment>
<dbReference type="GO" id="GO:0010038">
    <property type="term" value="P:response to metal ion"/>
    <property type="evidence" value="ECO:0007669"/>
    <property type="project" value="InterPro"/>
</dbReference>
<dbReference type="SUPFAM" id="SSF54913">
    <property type="entry name" value="GlnB-like"/>
    <property type="match status" value="1"/>
</dbReference>
<dbReference type="Pfam" id="PF03091">
    <property type="entry name" value="CutA1"/>
    <property type="match status" value="1"/>
</dbReference>